<evidence type="ECO:0000313" key="14">
    <source>
        <dbReference type="EMBL" id="RZF46041.1"/>
    </source>
</evidence>
<dbReference type="OrthoDB" id="9978677at2759"/>
<keyword evidence="8" id="KW-0862">Zinc</keyword>
<evidence type="ECO:0000256" key="8">
    <source>
        <dbReference type="ARBA" id="ARBA00022833"/>
    </source>
</evidence>
<dbReference type="Gene3D" id="1.10.8.10">
    <property type="entry name" value="DNA helicase RuvA subunit, C-terminal domain"/>
    <property type="match status" value="1"/>
</dbReference>
<dbReference type="Pfam" id="PF16678">
    <property type="entry name" value="UBA_HOIP"/>
    <property type="match status" value="1"/>
</dbReference>
<dbReference type="InterPro" id="IPR047543">
    <property type="entry name" value="Bbox1_RNF31-like"/>
</dbReference>
<feature type="compositionally biased region" description="Acidic residues" evidence="10">
    <location>
        <begin position="1916"/>
        <end position="1967"/>
    </location>
</feature>
<dbReference type="GO" id="GO:0097039">
    <property type="term" value="P:protein linear polyubiquitination"/>
    <property type="evidence" value="ECO:0007669"/>
    <property type="project" value="TreeGrafter"/>
</dbReference>
<dbReference type="PROSITE" id="PS00518">
    <property type="entry name" value="ZF_RING_1"/>
    <property type="match status" value="1"/>
</dbReference>
<accession>A0A482XLA9</accession>
<dbReference type="PANTHER" id="PTHR16004:SF2">
    <property type="entry name" value="E3 UBIQUITIN-PROTEIN LIGASE LUBEL"/>
    <property type="match status" value="1"/>
</dbReference>
<dbReference type="EMBL" id="QKKF02007188">
    <property type="protein sequence ID" value="RZF46041.1"/>
    <property type="molecule type" value="Genomic_DNA"/>
</dbReference>
<dbReference type="SUPFAM" id="SSF57850">
    <property type="entry name" value="RING/U-box"/>
    <property type="match status" value="3"/>
</dbReference>
<feature type="compositionally biased region" description="Polar residues" evidence="10">
    <location>
        <begin position="812"/>
        <end position="838"/>
    </location>
</feature>
<dbReference type="CDD" id="cd20351">
    <property type="entry name" value="Rcat_RBR_HOIP"/>
    <property type="match status" value="1"/>
</dbReference>
<dbReference type="GO" id="GO:0070530">
    <property type="term" value="F:K63-linked polyubiquitin modification-dependent protein binding"/>
    <property type="evidence" value="ECO:0007669"/>
    <property type="project" value="TreeGrafter"/>
</dbReference>
<feature type="region of interest" description="Disordered" evidence="10">
    <location>
        <begin position="698"/>
        <end position="719"/>
    </location>
</feature>
<sequence>MKSTYIFGFILLGLVLCVQSVLSMRYAADENTYSLDSPYTARDLAKWLMETAQRTEKRNREITNSLLNLPKSASGVLGYRVCGCLPAGEHVTMQNTSNERWRTSQAVSPNNKINNKTTRSMPQWLQGRGSALPPPPPPPTQLELTNHVDPDYEVIEFSNNQAYINAPIMNHGKGKEGRRCDLCGSSAPSVKCDKCAQQNFCYSCDDMYHRHPKRQSHIRKPLEPSKANSRPPLPPKGENSSAPVPPPRRNKRMSRTATPGPPEQGFKKDGSLMGSLRRMMGTRPLPPTPTLISRDPRQDKMMEFQDQPPSRDSGYLDWELDSRHRSGSLTALNAPNFAPLMHAQSMAQLNCPSCQHHGIVWDWNHQHMAGGGFNRPPAWNGLPTGTWHGSAMIPQFKQESSMDGLRRNSLRPRRSRRDLASDMSGEEDETFFRRRHTSPARSRRGMVSDFDDSDDDDVRSHKSGRRSRRRVSPTRNVSPALSRKSSGRKLSVEEMINQRLRKANDEDSFSSRGRNYDDHDTVSLRGGRRTDDEVSSNRGGRRYQDDEVASRRRYDDETMSQRGSSRRNSNVLDDTHSNRGGRRSSEIRRRRNKSPVEKSHAPPVRSKQQPSSEDSGDELSDENKESRSIRSKEKNGEVVEKEVVKSTEETNGKESANETEEPLGPIPTQQWECDHCTFVNRAGTRVCTVCCKTTSNPKHVEDKKKEKADAAKSKQPLLAKQKSVTEVDLVKKMDDMSFSDNQKEAAQETEEEKRRKKKGPDHDIPDVKEKVVASTGTSPPPQSISTQTYDILRPKLRRAASLADHDLWATPQRSVSRQSLTSDSQSLPLTPSRSQSPGAESLPSWGDLHLKRDVAAVAAREQLWGDLQSENGNVRNNFQMTRRPSEPALNSRAVVRRAGSQPPEYFNTLVQKQMKQGLEMVKLLREAEDNQFNADELGIALNQCGEGNPVTWLVNNWRNMIDTVVTLATNYGHERKENTVGTISVSEAKEALILHNGNVWAAVTECIEQRQKKYADLMSRGNFTREDIVTVLTANHGNLESAFLELNKNQLKPFLMRIWGPPQGTDNDSGNIIGLQQTDGTEFVEKAKSIETQGSNTSDEVSDENNANEAPRYSQVKSWLETTLSDAPRSDKDNERVEMNVLEQQLRKVSLPGDEEYVGTMLLQSVPHKPTNQQLIELAKQQNKWKSESQLLHYYDNEEFISNRKRKKKLRDEKSKTVYTDPLGDRNVIERLILEGNIPQVTRHLEDQYRLDERDQINYQDNIQEKIRNTVLKNADYKRNNERSKEVIKDTSLPFVNINELASKLNLKPVVLNERQSEEKNLENLLKSYSYDDQDRHSSIEELAIHPQNIRPTIFKALSDASNSPESLNRSEDGTVKSVENNLDLVQLNNIIEPEMVTSSKLIVAFDKGMIDKIKSDQRSTNNVMIEDIQMNNKQNSQKGSNPLKRSSSLDIKVSTLQIQINGNNSNSNKNIEKVSVPESSVKSNSTNDTSFEKNISNVKQESTDNTVINEEIIQTQRNDDVEIIPDLVSKDSTSGKYFEEIFVRTVNSSENDTKTTDNEDEDTEEFLDTLQSPIGDIQEGMNDIIEDNLEEPIVPVNTNQTSILISQDLDKNETSDESILYSFPNNDATPISSPSTPISERLLESYSSNSSQKTSSSIAESRAEILDLLKASLSDDQVLDRIVFSLFANVLGDRNTISDAPKTNFDTVSKNPKTFDVNNFKELSKSPLPTKQLSISSESEINAESEFFEAEEEVESVPLNDAPVAVFPQSTLKDLKDQDSGLVNQEVEAEQVQSTPIEINKSQKTKDVTLERLKDIVEQSTPIEANKSHITRDVTLERLKDIVENTVVFKDTNPSISNNNMDRNSSTEKNKQNIEDKTQATKVENPTINKEADEPVTKLIEHTVVQENIANDVATEDEIEEVETEEEEEEEEIEEEDEEGEEEVEQEEDEEVIEVEENEEEGESSQEAEKSHQSAMNENQVMEDEKLKVIISREGETDDKKVGESPIAEVAKQNVDDTSAPNDPIKDRERQARRYLAEGFVETYDQAELAVQLMELEFDRELSLSTAKECSSLPAALALLQQECQLCAEKYTMKQMISMLECEHFCCEGCAITYFTLQITERSINDCVCPFCKKPNLDSFDGDQALNYFSNLDIQLKGFLEPAVHELFQRKLRDRTLMQDPNFKWCAKCSSGFIANPRQRRLICPDCKSITCASCRRPWEKQHEGVSCAEYAAWLEKNDPENQIDQHLAEHGVTCPKCMARYSLSRGGCMHLTCPHCKHEFCSGCANPFLMGVKCNVSQYCAKLGLHAHHPRNCLFYLRDKEPQLLQKLLDDNNVEYKKDLPEKEGARCTMQLQRETPDGMIDVVCSQPVIFSGLCRTHYIEYLVKQIGQQKLDPVAILDLNEAQQELRRRGKPLPERPSHLTDNDYLKLCAKIVKEEIPLE</sequence>
<feature type="region of interest" description="Disordered" evidence="10">
    <location>
        <begin position="1090"/>
        <end position="1114"/>
    </location>
</feature>
<evidence type="ECO:0000256" key="9">
    <source>
        <dbReference type="PROSITE-ProRule" id="PRU00175"/>
    </source>
</evidence>
<dbReference type="PROSITE" id="PS51873">
    <property type="entry name" value="TRIAD"/>
    <property type="match status" value="1"/>
</dbReference>
<feature type="compositionally biased region" description="Polar residues" evidence="10">
    <location>
        <begin position="1854"/>
        <end position="1865"/>
    </location>
</feature>
<gene>
    <name evidence="14" type="ORF">LSTR_LSTR004754</name>
</gene>
<evidence type="ECO:0000256" key="2">
    <source>
        <dbReference type="ARBA" id="ARBA00017887"/>
    </source>
</evidence>
<feature type="region of interest" description="Disordered" evidence="10">
    <location>
        <begin position="1461"/>
        <end position="1491"/>
    </location>
</feature>
<feature type="compositionally biased region" description="Basic and acidic residues" evidence="10">
    <location>
        <begin position="514"/>
        <end position="532"/>
    </location>
</feature>
<evidence type="ECO:0000256" key="11">
    <source>
        <dbReference type="SAM" id="SignalP"/>
    </source>
</evidence>
<feature type="compositionally biased region" description="Basic and acidic residues" evidence="10">
    <location>
        <begin position="698"/>
        <end position="712"/>
    </location>
</feature>
<dbReference type="FunCoup" id="A0A482XLA9">
    <property type="interactions" value="10"/>
</dbReference>
<keyword evidence="4" id="KW-0479">Metal-binding</keyword>
<dbReference type="PROSITE" id="PS50089">
    <property type="entry name" value="ZF_RING_2"/>
    <property type="match status" value="1"/>
</dbReference>
<dbReference type="InterPro" id="IPR001876">
    <property type="entry name" value="Znf_RanBP2"/>
</dbReference>
<dbReference type="GO" id="GO:0036435">
    <property type="term" value="F:K48-linked polyubiquitin modification-dependent protein binding"/>
    <property type="evidence" value="ECO:0007669"/>
    <property type="project" value="TreeGrafter"/>
</dbReference>
<dbReference type="Gene3D" id="6.10.140.1100">
    <property type="match status" value="1"/>
</dbReference>
<feature type="domain" description="RING-type" evidence="12">
    <location>
        <begin position="2085"/>
        <end position="2134"/>
    </location>
</feature>
<comment type="similarity">
    <text evidence="1">Belongs to the RBR family.</text>
</comment>
<feature type="compositionally biased region" description="Basic and acidic residues" evidence="10">
    <location>
        <begin position="294"/>
        <end position="303"/>
    </location>
</feature>
<dbReference type="InParanoid" id="A0A482XLA9"/>
<evidence type="ECO:0000259" key="12">
    <source>
        <dbReference type="PROSITE" id="PS50089"/>
    </source>
</evidence>
<dbReference type="STRING" id="195883.A0A482XLA9"/>
<feature type="region of interest" description="Disordered" evidence="10">
    <location>
        <begin position="96"/>
        <end position="118"/>
    </location>
</feature>
<name>A0A482XLA9_LAOST</name>
<dbReference type="GO" id="GO:0008270">
    <property type="term" value="F:zinc ion binding"/>
    <property type="evidence" value="ECO:0007669"/>
    <property type="project" value="UniProtKB-KW"/>
</dbReference>
<dbReference type="Pfam" id="PF01485">
    <property type="entry name" value="IBR"/>
    <property type="match status" value="1"/>
</dbReference>
<dbReference type="GO" id="GO:0071797">
    <property type="term" value="C:LUBAC complex"/>
    <property type="evidence" value="ECO:0007669"/>
    <property type="project" value="InterPro"/>
</dbReference>
<evidence type="ECO:0000313" key="15">
    <source>
        <dbReference type="Proteomes" id="UP000291343"/>
    </source>
</evidence>
<feature type="region of interest" description="Disordered" evidence="10">
    <location>
        <begin position="812"/>
        <end position="845"/>
    </location>
</feature>
<evidence type="ECO:0000256" key="5">
    <source>
        <dbReference type="ARBA" id="ARBA00022737"/>
    </source>
</evidence>
<feature type="compositionally biased region" description="Basic and acidic residues" evidence="10">
    <location>
        <begin position="621"/>
        <end position="656"/>
    </location>
</feature>
<keyword evidence="6 9" id="KW-0863">Zinc-finger</keyword>
<evidence type="ECO:0000256" key="4">
    <source>
        <dbReference type="ARBA" id="ARBA00022723"/>
    </source>
</evidence>
<feature type="signal peptide" evidence="11">
    <location>
        <begin position="1"/>
        <end position="23"/>
    </location>
</feature>
<feature type="compositionally biased region" description="Basic and acidic residues" evidence="10">
    <location>
        <begin position="733"/>
        <end position="746"/>
    </location>
</feature>
<feature type="compositionally biased region" description="Basic and acidic residues" evidence="10">
    <location>
        <begin position="573"/>
        <end position="587"/>
    </location>
</feature>
<protein>
    <recommendedName>
        <fullName evidence="2">RanBP-type and C3HC4-type zinc finger-containing protein 1</fullName>
    </recommendedName>
</protein>
<dbReference type="PROSITE" id="PS01358">
    <property type="entry name" value="ZF_RANBP2_1"/>
    <property type="match status" value="1"/>
</dbReference>
<evidence type="ECO:0000256" key="7">
    <source>
        <dbReference type="ARBA" id="ARBA00022786"/>
    </source>
</evidence>
<feature type="domain" description="RING-type" evidence="13">
    <location>
        <begin position="2081"/>
        <end position="2314"/>
    </location>
</feature>
<feature type="compositionally biased region" description="Polar residues" evidence="10">
    <location>
        <begin position="560"/>
        <end position="572"/>
    </location>
</feature>
<evidence type="ECO:0000256" key="3">
    <source>
        <dbReference type="ARBA" id="ARBA00022679"/>
    </source>
</evidence>
<dbReference type="InterPro" id="IPR013083">
    <property type="entry name" value="Znf_RING/FYVE/PHD"/>
</dbReference>
<dbReference type="CDD" id="cd20337">
    <property type="entry name" value="BRcat_RBR_HOIP"/>
    <property type="match status" value="1"/>
</dbReference>
<dbReference type="InterPro" id="IPR047541">
    <property type="entry name" value="RNF31_RBR_mRING-HC-like"/>
</dbReference>
<dbReference type="Proteomes" id="UP000291343">
    <property type="component" value="Unassembled WGS sequence"/>
</dbReference>
<feature type="compositionally biased region" description="Polar residues" evidence="10">
    <location>
        <begin position="1090"/>
        <end position="1108"/>
    </location>
</feature>
<dbReference type="CDD" id="cd19815">
    <property type="entry name" value="Bbox1_HOIP"/>
    <property type="match status" value="1"/>
</dbReference>
<feature type="region of interest" description="Disordered" evidence="10">
    <location>
        <begin position="1854"/>
        <end position="1886"/>
    </location>
</feature>
<dbReference type="PANTHER" id="PTHR16004">
    <property type="entry name" value="RING FINGER PROTEIN 31-RELATED"/>
    <property type="match status" value="1"/>
</dbReference>
<feature type="chain" id="PRO_5019829745" description="RanBP-type and C3HC4-type zinc finger-containing protein 1" evidence="11">
    <location>
        <begin position="24"/>
        <end position="2443"/>
    </location>
</feature>
<feature type="region of interest" description="Disordered" evidence="10">
    <location>
        <begin position="1916"/>
        <end position="1981"/>
    </location>
</feature>
<feature type="compositionally biased region" description="Basic and acidic residues" evidence="10">
    <location>
        <begin position="542"/>
        <end position="556"/>
    </location>
</feature>
<evidence type="ECO:0000256" key="6">
    <source>
        <dbReference type="ARBA" id="ARBA00022771"/>
    </source>
</evidence>
<dbReference type="InterPro" id="IPR032065">
    <property type="entry name" value="RNF31-UBA"/>
</dbReference>
<keyword evidence="15" id="KW-1185">Reference proteome</keyword>
<organism evidence="14 15">
    <name type="scientific">Laodelphax striatellus</name>
    <name type="common">Small brown planthopper</name>
    <name type="synonym">Delphax striatella</name>
    <dbReference type="NCBI Taxonomy" id="195883"/>
    <lineage>
        <taxon>Eukaryota</taxon>
        <taxon>Metazoa</taxon>
        <taxon>Ecdysozoa</taxon>
        <taxon>Arthropoda</taxon>
        <taxon>Hexapoda</taxon>
        <taxon>Insecta</taxon>
        <taxon>Pterygota</taxon>
        <taxon>Neoptera</taxon>
        <taxon>Paraneoptera</taxon>
        <taxon>Hemiptera</taxon>
        <taxon>Auchenorrhyncha</taxon>
        <taxon>Fulgoroidea</taxon>
        <taxon>Delphacidae</taxon>
        <taxon>Criomorphinae</taxon>
        <taxon>Laodelphax</taxon>
    </lineage>
</organism>
<feature type="compositionally biased region" description="Basic and acidic residues" evidence="10">
    <location>
        <begin position="760"/>
        <end position="771"/>
    </location>
</feature>
<dbReference type="InterPro" id="IPR017907">
    <property type="entry name" value="Znf_RING_CS"/>
</dbReference>
<dbReference type="InterPro" id="IPR044066">
    <property type="entry name" value="TRIAD_supradom"/>
</dbReference>
<evidence type="ECO:0000259" key="13">
    <source>
        <dbReference type="PROSITE" id="PS51873"/>
    </source>
</evidence>
<dbReference type="GO" id="GO:1990450">
    <property type="term" value="F:linear polyubiquitin binding"/>
    <property type="evidence" value="ECO:0007669"/>
    <property type="project" value="TreeGrafter"/>
</dbReference>
<feature type="region of interest" description="Disordered" evidence="10">
    <location>
        <begin position="733"/>
        <end position="789"/>
    </location>
</feature>
<dbReference type="InterPro" id="IPR001841">
    <property type="entry name" value="Znf_RING"/>
</dbReference>
<dbReference type="InterPro" id="IPR047542">
    <property type="entry name" value="Rcat_RBR_RNF31-like"/>
</dbReference>
<dbReference type="SMART" id="SM00547">
    <property type="entry name" value="ZnF_RBZ"/>
    <property type="match status" value="1"/>
</dbReference>
<dbReference type="Gene3D" id="1.20.120.1750">
    <property type="match status" value="1"/>
</dbReference>
<dbReference type="SMART" id="SM00647">
    <property type="entry name" value="IBR"/>
    <property type="match status" value="2"/>
</dbReference>
<feature type="compositionally biased region" description="Basic and acidic residues" evidence="10">
    <location>
        <begin position="1866"/>
        <end position="1880"/>
    </location>
</feature>
<evidence type="ECO:0000256" key="1">
    <source>
        <dbReference type="ARBA" id="ARBA00008278"/>
    </source>
</evidence>
<feature type="compositionally biased region" description="Low complexity" evidence="10">
    <location>
        <begin position="1462"/>
        <end position="1486"/>
    </location>
</feature>
<comment type="caution">
    <text evidence="14">The sequence shown here is derived from an EMBL/GenBank/DDBJ whole genome shotgun (WGS) entry which is preliminary data.</text>
</comment>
<keyword evidence="5" id="KW-0677">Repeat</keyword>
<keyword evidence="3" id="KW-0808">Transferase</keyword>
<dbReference type="InterPro" id="IPR047540">
    <property type="entry name" value="BRcat_RBR_RNF31-like"/>
</dbReference>
<proteinExistence type="inferred from homology"/>
<evidence type="ECO:0000256" key="10">
    <source>
        <dbReference type="SAM" id="MobiDB-lite"/>
    </source>
</evidence>
<dbReference type="SMR" id="A0A482XLA9"/>
<reference evidence="14 15" key="1">
    <citation type="journal article" date="2017" name="Gigascience">
        <title>Genome sequence of the small brown planthopper, Laodelphax striatellus.</title>
        <authorList>
            <person name="Zhu J."/>
            <person name="Jiang F."/>
            <person name="Wang X."/>
            <person name="Yang P."/>
            <person name="Bao Y."/>
            <person name="Zhao W."/>
            <person name="Wang W."/>
            <person name="Lu H."/>
            <person name="Wang Q."/>
            <person name="Cui N."/>
            <person name="Li J."/>
            <person name="Chen X."/>
            <person name="Luo L."/>
            <person name="Yu J."/>
            <person name="Kang L."/>
            <person name="Cui F."/>
        </authorList>
    </citation>
    <scope>NUCLEOTIDE SEQUENCE [LARGE SCALE GENOMIC DNA]</scope>
    <source>
        <strain evidence="14">Lst14</strain>
    </source>
</reference>
<dbReference type="Pfam" id="PF18091">
    <property type="entry name" value="E3_UbLigase_RBR"/>
    <property type="match status" value="1"/>
</dbReference>
<dbReference type="InterPro" id="IPR041031">
    <property type="entry name" value="RNF31_C"/>
</dbReference>
<dbReference type="Gene3D" id="3.30.40.10">
    <property type="entry name" value="Zinc/RING finger domain, C3HC4 (zinc finger)"/>
    <property type="match status" value="1"/>
</dbReference>
<feature type="region of interest" description="Disordered" evidence="10">
    <location>
        <begin position="395"/>
        <end position="669"/>
    </location>
</feature>
<feature type="region of interest" description="Disordered" evidence="10">
    <location>
        <begin position="214"/>
        <end position="313"/>
    </location>
</feature>
<keyword evidence="11" id="KW-0732">Signal</keyword>
<feature type="compositionally biased region" description="Basic residues" evidence="10">
    <location>
        <begin position="461"/>
        <end position="472"/>
    </location>
</feature>
<keyword evidence="7" id="KW-0833">Ubl conjugation pathway</keyword>
<dbReference type="Pfam" id="PF22191">
    <property type="entry name" value="IBR_1"/>
    <property type="match status" value="1"/>
</dbReference>
<dbReference type="InterPro" id="IPR026254">
    <property type="entry name" value="RNF31-like"/>
</dbReference>
<dbReference type="InterPro" id="IPR002867">
    <property type="entry name" value="IBR_dom"/>
</dbReference>
<dbReference type="CDD" id="cd16631">
    <property type="entry name" value="mRING-HC-C4C4_RBR_HOIP"/>
    <property type="match status" value="1"/>
</dbReference>
<feature type="compositionally biased region" description="Basic residues" evidence="10">
    <location>
        <begin position="433"/>
        <end position="444"/>
    </location>
</feature>
<dbReference type="GO" id="GO:0061630">
    <property type="term" value="F:ubiquitin protein ligase activity"/>
    <property type="evidence" value="ECO:0007669"/>
    <property type="project" value="TreeGrafter"/>
</dbReference>